<sequence>MIEWLKEIEQTILISINSTHSPFLDWLMWWISDKFIWFPFYLLLFVLVYLKYSLKHALWFTVFGFAAVGLADFTANFGFKHTFMRYRPSHHLTLGEKLRFYEMKPSEFYKGGQYGFISGHATNSFVIAVMFIQQLKPKIKFITPILLFWALIVCYSRMYLGVHYPTDIIGGALWGSGIALLFHWIYRKTILKTV</sequence>
<reference evidence="3 4" key="1">
    <citation type="submission" date="2019-02" db="EMBL/GenBank/DDBJ databases">
        <title>Genome sequence of the sea-ice species Brumimicrobium glaciale.</title>
        <authorList>
            <person name="Bowman J.P."/>
        </authorList>
    </citation>
    <scope>NUCLEOTIDE SEQUENCE [LARGE SCALE GENOMIC DNA]</scope>
    <source>
        <strain evidence="3 4">IC156</strain>
    </source>
</reference>
<feature type="transmembrane region" description="Helical" evidence="1">
    <location>
        <begin position="144"/>
        <end position="162"/>
    </location>
</feature>
<protein>
    <submittedName>
        <fullName evidence="3">Phosphatase PAP2 family protein</fullName>
    </submittedName>
</protein>
<keyword evidence="4" id="KW-1185">Reference proteome</keyword>
<feature type="transmembrane region" description="Helical" evidence="1">
    <location>
        <begin position="168"/>
        <end position="186"/>
    </location>
</feature>
<gene>
    <name evidence="3" type="ORF">ERX46_13985</name>
</gene>
<dbReference type="EMBL" id="SETE01000006">
    <property type="protein sequence ID" value="RYM32388.1"/>
    <property type="molecule type" value="Genomic_DNA"/>
</dbReference>
<keyword evidence="1" id="KW-0472">Membrane</keyword>
<feature type="transmembrane region" description="Helical" evidence="1">
    <location>
        <begin position="113"/>
        <end position="132"/>
    </location>
</feature>
<name>A0A4Q4KHR0_9FLAO</name>
<evidence type="ECO:0000313" key="3">
    <source>
        <dbReference type="EMBL" id="RYM32388.1"/>
    </source>
</evidence>
<dbReference type="AlphaFoldDB" id="A0A4Q4KHR0"/>
<accession>A0A4Q4KHR0</accession>
<feature type="transmembrane region" description="Helical" evidence="1">
    <location>
        <begin position="57"/>
        <end position="79"/>
    </location>
</feature>
<dbReference type="Gene3D" id="1.20.144.10">
    <property type="entry name" value="Phosphatidic acid phosphatase type 2/haloperoxidase"/>
    <property type="match status" value="1"/>
</dbReference>
<dbReference type="Proteomes" id="UP000293952">
    <property type="component" value="Unassembled WGS sequence"/>
</dbReference>
<feature type="domain" description="Phosphatidic acid phosphatase type 2/haloperoxidase" evidence="2">
    <location>
        <begin position="60"/>
        <end position="183"/>
    </location>
</feature>
<dbReference type="InterPro" id="IPR036938">
    <property type="entry name" value="PAP2/HPO_sf"/>
</dbReference>
<dbReference type="InterPro" id="IPR000326">
    <property type="entry name" value="PAP2/HPO"/>
</dbReference>
<evidence type="ECO:0000256" key="1">
    <source>
        <dbReference type="SAM" id="Phobius"/>
    </source>
</evidence>
<dbReference type="PANTHER" id="PTHR14969:SF13">
    <property type="entry name" value="AT30094P"/>
    <property type="match status" value="1"/>
</dbReference>
<comment type="caution">
    <text evidence="3">The sequence shown here is derived from an EMBL/GenBank/DDBJ whole genome shotgun (WGS) entry which is preliminary data.</text>
</comment>
<dbReference type="RefSeq" id="WP_130094498.1">
    <property type="nucleotide sequence ID" value="NZ_SETE01000006.1"/>
</dbReference>
<proteinExistence type="predicted"/>
<organism evidence="3 4">
    <name type="scientific">Brumimicrobium glaciale</name>
    <dbReference type="NCBI Taxonomy" id="200475"/>
    <lineage>
        <taxon>Bacteria</taxon>
        <taxon>Pseudomonadati</taxon>
        <taxon>Bacteroidota</taxon>
        <taxon>Flavobacteriia</taxon>
        <taxon>Flavobacteriales</taxon>
        <taxon>Crocinitomicaceae</taxon>
        <taxon>Brumimicrobium</taxon>
    </lineage>
</organism>
<dbReference type="OrthoDB" id="9789113at2"/>
<keyword evidence="1" id="KW-0812">Transmembrane</keyword>
<keyword evidence="1" id="KW-1133">Transmembrane helix</keyword>
<dbReference type="PANTHER" id="PTHR14969">
    <property type="entry name" value="SPHINGOSINE-1-PHOSPHATE PHOSPHOHYDROLASE"/>
    <property type="match status" value="1"/>
</dbReference>
<feature type="transmembrane region" description="Helical" evidence="1">
    <location>
        <begin position="27"/>
        <end position="50"/>
    </location>
</feature>
<dbReference type="SMART" id="SM00014">
    <property type="entry name" value="acidPPc"/>
    <property type="match status" value="1"/>
</dbReference>
<dbReference type="SUPFAM" id="SSF48317">
    <property type="entry name" value="Acid phosphatase/Vanadium-dependent haloperoxidase"/>
    <property type="match status" value="1"/>
</dbReference>
<evidence type="ECO:0000259" key="2">
    <source>
        <dbReference type="SMART" id="SM00014"/>
    </source>
</evidence>
<evidence type="ECO:0000313" key="4">
    <source>
        <dbReference type="Proteomes" id="UP000293952"/>
    </source>
</evidence>
<dbReference type="Pfam" id="PF01569">
    <property type="entry name" value="PAP2"/>
    <property type="match status" value="1"/>
</dbReference>